<evidence type="ECO:0000256" key="1">
    <source>
        <dbReference type="ARBA" id="ARBA00004418"/>
    </source>
</evidence>
<dbReference type="Gene3D" id="1.20.120.1490">
    <property type="match status" value="1"/>
</dbReference>
<dbReference type="PANTHER" id="PTHR38102">
    <property type="entry name" value="PERIPLASMIC CHAPERONE SPY"/>
    <property type="match status" value="1"/>
</dbReference>
<protein>
    <submittedName>
        <fullName evidence="7">Spy/CpxP family protein refolding chaperone</fullName>
    </submittedName>
</protein>
<dbReference type="RefSeq" id="WP_336435415.1">
    <property type="nucleotide sequence ID" value="NZ_JBAWKS010000001.1"/>
</dbReference>
<dbReference type="Pfam" id="PF07813">
    <property type="entry name" value="LTXXQ"/>
    <property type="match status" value="1"/>
</dbReference>
<proteinExistence type="inferred from homology"/>
<evidence type="ECO:0000313" key="8">
    <source>
        <dbReference type="Proteomes" id="UP001382455"/>
    </source>
</evidence>
<evidence type="ECO:0000256" key="2">
    <source>
        <dbReference type="ARBA" id="ARBA00008441"/>
    </source>
</evidence>
<evidence type="ECO:0000256" key="4">
    <source>
        <dbReference type="ARBA" id="ARBA00022764"/>
    </source>
</evidence>
<dbReference type="InterPro" id="IPR012899">
    <property type="entry name" value="LTXXQ"/>
</dbReference>
<sequence length="151" mass="17194">MKFKMLVSAAVLSIAALSSSVAMAKPHKDGFNMYRMLLSERGVSRLDLTKVQQDKIKSIADAEKAALKAFKERNPNARADVKVLVHAEVFDEVAFRQMLAKQQSERTELAVMKAKNKNAVWNTLTTEQQEKLKKVMKRKNKQKRSKHHAEK</sequence>
<evidence type="ECO:0000313" key="7">
    <source>
        <dbReference type="EMBL" id="MEI4550106.1"/>
    </source>
</evidence>
<dbReference type="InterPro" id="IPR052211">
    <property type="entry name" value="Cpx_auxiliary_protein"/>
</dbReference>
<accession>A0ABU8EV56</accession>
<organism evidence="7 8">
    <name type="scientific">Pseudoalteromonas spongiae</name>
    <dbReference type="NCBI Taxonomy" id="298657"/>
    <lineage>
        <taxon>Bacteria</taxon>
        <taxon>Pseudomonadati</taxon>
        <taxon>Pseudomonadota</taxon>
        <taxon>Gammaproteobacteria</taxon>
        <taxon>Alteromonadales</taxon>
        <taxon>Pseudoalteromonadaceae</taxon>
        <taxon>Pseudoalteromonas</taxon>
    </lineage>
</organism>
<dbReference type="EMBL" id="JBAWKS010000001">
    <property type="protein sequence ID" value="MEI4550106.1"/>
    <property type="molecule type" value="Genomic_DNA"/>
</dbReference>
<comment type="caution">
    <text evidence="7">The sequence shown here is derived from an EMBL/GenBank/DDBJ whole genome shotgun (WGS) entry which is preliminary data.</text>
</comment>
<gene>
    <name evidence="7" type="ORF">WAE96_10560</name>
</gene>
<comment type="subcellular location">
    <subcellularLocation>
        <location evidence="1">Periplasm</location>
    </subcellularLocation>
</comment>
<keyword evidence="8" id="KW-1185">Reference proteome</keyword>
<keyword evidence="3 6" id="KW-0732">Signal</keyword>
<evidence type="ECO:0000256" key="5">
    <source>
        <dbReference type="SAM" id="MobiDB-lite"/>
    </source>
</evidence>
<keyword evidence="4" id="KW-0574">Periplasm</keyword>
<feature type="region of interest" description="Disordered" evidence="5">
    <location>
        <begin position="130"/>
        <end position="151"/>
    </location>
</feature>
<comment type="similarity">
    <text evidence="2">Belongs to the CpxP/Spy family.</text>
</comment>
<dbReference type="PANTHER" id="PTHR38102:SF1">
    <property type="entry name" value="PERIPLASMIC CHAPERONE SPY"/>
    <property type="match status" value="1"/>
</dbReference>
<evidence type="ECO:0000256" key="3">
    <source>
        <dbReference type="ARBA" id="ARBA00022729"/>
    </source>
</evidence>
<name>A0ABU8EV56_9GAMM</name>
<dbReference type="Proteomes" id="UP001382455">
    <property type="component" value="Unassembled WGS sequence"/>
</dbReference>
<feature type="chain" id="PRO_5045373397" evidence="6">
    <location>
        <begin position="25"/>
        <end position="151"/>
    </location>
</feature>
<feature type="compositionally biased region" description="Basic residues" evidence="5">
    <location>
        <begin position="134"/>
        <end position="151"/>
    </location>
</feature>
<reference evidence="7 8" key="1">
    <citation type="submission" date="2023-12" db="EMBL/GenBank/DDBJ databases">
        <title>Friends and Foes: Symbiotic and Algicidal bacterial influence on Karenia brevis blooms.</title>
        <authorList>
            <person name="Fei C."/>
            <person name="Mohamed A.R."/>
            <person name="Booker A."/>
            <person name="Arshad M."/>
            <person name="Klass S."/>
            <person name="Ahn S."/>
            <person name="Gilbert P.M."/>
            <person name="Heil C.A."/>
            <person name="Martinez J.M."/>
            <person name="Amin S.A."/>
        </authorList>
    </citation>
    <scope>NUCLEOTIDE SEQUENCE [LARGE SCALE GENOMIC DNA]</scope>
    <source>
        <strain evidence="7 8">CE15</strain>
    </source>
</reference>
<evidence type="ECO:0000256" key="6">
    <source>
        <dbReference type="SAM" id="SignalP"/>
    </source>
</evidence>
<feature type="signal peptide" evidence="6">
    <location>
        <begin position="1"/>
        <end position="24"/>
    </location>
</feature>